<dbReference type="AlphaFoldDB" id="A0A381PF22"/>
<name>A0A381PF22_9ZZZZ</name>
<evidence type="ECO:0000313" key="1">
    <source>
        <dbReference type="EMBL" id="SUZ64083.1"/>
    </source>
</evidence>
<accession>A0A381PF22</accession>
<reference evidence="1" key="1">
    <citation type="submission" date="2018-05" db="EMBL/GenBank/DDBJ databases">
        <authorList>
            <person name="Lanie J.A."/>
            <person name="Ng W.-L."/>
            <person name="Kazmierczak K.M."/>
            <person name="Andrzejewski T.M."/>
            <person name="Davidsen T.M."/>
            <person name="Wayne K.J."/>
            <person name="Tettelin H."/>
            <person name="Glass J.I."/>
            <person name="Rusch D."/>
            <person name="Podicherti R."/>
            <person name="Tsui H.-C.T."/>
            <person name="Winkler M.E."/>
        </authorList>
    </citation>
    <scope>NUCLEOTIDE SEQUENCE</scope>
</reference>
<dbReference type="EMBL" id="UINC01000928">
    <property type="protein sequence ID" value="SUZ64083.1"/>
    <property type="molecule type" value="Genomic_DNA"/>
</dbReference>
<dbReference type="Pfam" id="PF11927">
    <property type="entry name" value="HODM_asu-like"/>
    <property type="match status" value="1"/>
</dbReference>
<dbReference type="InterPro" id="IPR021848">
    <property type="entry name" value="HODM_asu-like"/>
</dbReference>
<proteinExistence type="predicted"/>
<organism evidence="1">
    <name type="scientific">marine metagenome</name>
    <dbReference type="NCBI Taxonomy" id="408172"/>
    <lineage>
        <taxon>unclassified sequences</taxon>
        <taxon>metagenomes</taxon>
        <taxon>ecological metagenomes</taxon>
    </lineage>
</organism>
<sequence>MGVRPLRLEQWLLVDADRDADLNEINAIIDRHRDEIIYCEPTAAAACKELATLVIEHLRQVPQLSKVELNSRPDMHIIEATRRLVQEDICLLERRSEGWVMTACAVAIPTQWDVPSKFGNTLDSIHEPVPRYDTDLAQTMGTFFDRLRTDRPVWRANRTLTDDPSLRLAPKRRHEPLRRDITATNVAESVWLRVEYQTLRRLPKTDAIVFTIRILRQRIASVAQHPTALTELIRWLSTLPEEVRSYKDSTVRHGLLVKQWAIEHAHIDEQQDH</sequence>
<evidence type="ECO:0008006" key="2">
    <source>
        <dbReference type="Google" id="ProtNLM"/>
    </source>
</evidence>
<gene>
    <name evidence="1" type="ORF">METZ01_LOCUS16937</name>
</gene>
<protein>
    <recommendedName>
        <fullName evidence="2">DUF3445 domain-containing protein</fullName>
    </recommendedName>
</protein>